<dbReference type="WBParaSite" id="sdigi.contig145.g5205.t1">
    <property type="protein sequence ID" value="sdigi.contig145.g5205.t1"/>
    <property type="gene ID" value="sdigi.contig145.g5205"/>
</dbReference>
<keyword evidence="4" id="KW-0812">Transmembrane</keyword>
<evidence type="ECO:0000256" key="4">
    <source>
        <dbReference type="SAM" id="Phobius"/>
    </source>
</evidence>
<keyword evidence="5" id="KW-1185">Reference proteome</keyword>
<feature type="transmembrane region" description="Helical" evidence="4">
    <location>
        <begin position="92"/>
        <end position="114"/>
    </location>
</feature>
<dbReference type="GO" id="GO:0070679">
    <property type="term" value="F:inositol 1,4,5 trisphosphate binding"/>
    <property type="evidence" value="ECO:0007669"/>
    <property type="project" value="TreeGrafter"/>
</dbReference>
<feature type="transmembrane region" description="Helical" evidence="4">
    <location>
        <begin position="7"/>
        <end position="25"/>
    </location>
</feature>
<dbReference type="GO" id="GO:0051480">
    <property type="term" value="P:regulation of cytosolic calcium ion concentration"/>
    <property type="evidence" value="ECO:0007669"/>
    <property type="project" value="TreeGrafter"/>
</dbReference>
<keyword evidence="2" id="KW-0406">Ion transport</keyword>
<dbReference type="GO" id="GO:0034703">
    <property type="term" value="C:cation channel complex"/>
    <property type="evidence" value="ECO:0007669"/>
    <property type="project" value="TreeGrafter"/>
</dbReference>
<name>A0A915PGD5_9BILA</name>
<dbReference type="Proteomes" id="UP000887581">
    <property type="component" value="Unplaced"/>
</dbReference>
<accession>A0A915PGD5</accession>
<dbReference type="GO" id="GO:0005886">
    <property type="term" value="C:plasma membrane"/>
    <property type="evidence" value="ECO:0007669"/>
    <property type="project" value="TreeGrafter"/>
</dbReference>
<evidence type="ECO:0000256" key="1">
    <source>
        <dbReference type="ARBA" id="ARBA00022448"/>
    </source>
</evidence>
<organism evidence="5 6">
    <name type="scientific">Setaria digitata</name>
    <dbReference type="NCBI Taxonomy" id="48799"/>
    <lineage>
        <taxon>Eukaryota</taxon>
        <taxon>Metazoa</taxon>
        <taxon>Ecdysozoa</taxon>
        <taxon>Nematoda</taxon>
        <taxon>Chromadorea</taxon>
        <taxon>Rhabditida</taxon>
        <taxon>Spirurina</taxon>
        <taxon>Spiruromorpha</taxon>
        <taxon>Filarioidea</taxon>
        <taxon>Setariidae</taxon>
        <taxon>Setaria</taxon>
    </lineage>
</organism>
<proteinExistence type="predicted"/>
<keyword evidence="1" id="KW-0813">Transport</keyword>
<dbReference type="InterPro" id="IPR002153">
    <property type="entry name" value="TRPC_channel"/>
</dbReference>
<keyword evidence="4" id="KW-0472">Membrane</keyword>
<sequence length="252" mass="29766">MIFLSISAIIMMCFSLGITTIYQAYNDNRVLDNNGNVIEQKDTYSTIGKTFRNLYWSFYGYLAPWDYKLIVGNAGPNQEPTEHPFSNYAGEIIVATFHITVVITLLNLMISMLVRTADTVLKNEDKEWKYTRCQIYAEYFEWFSAIPPPFNLIYNTTFALYRALSSEFKFVLPDLWIPIKIWEPAPNDVVMQDFLYLKLMRLLFERYRFSNEYHYQTIMKDDVERFIDKDKQTRPLLSFMNSPTMSSKMIAY</sequence>
<dbReference type="GO" id="GO:0015279">
    <property type="term" value="F:store-operated calcium channel activity"/>
    <property type="evidence" value="ECO:0007669"/>
    <property type="project" value="TreeGrafter"/>
</dbReference>
<reference evidence="6" key="1">
    <citation type="submission" date="2022-11" db="UniProtKB">
        <authorList>
            <consortium name="WormBaseParasite"/>
        </authorList>
    </citation>
    <scope>IDENTIFICATION</scope>
</reference>
<keyword evidence="3" id="KW-0407">Ion channel</keyword>
<evidence type="ECO:0000313" key="5">
    <source>
        <dbReference type="Proteomes" id="UP000887581"/>
    </source>
</evidence>
<evidence type="ECO:0000256" key="2">
    <source>
        <dbReference type="ARBA" id="ARBA00023065"/>
    </source>
</evidence>
<dbReference type="PANTHER" id="PTHR10117">
    <property type="entry name" value="TRANSIENT RECEPTOR POTENTIAL CHANNEL"/>
    <property type="match status" value="1"/>
</dbReference>
<keyword evidence="4" id="KW-1133">Transmembrane helix</keyword>
<dbReference type="AlphaFoldDB" id="A0A915PGD5"/>
<dbReference type="GO" id="GO:0007338">
    <property type="term" value="P:single fertilization"/>
    <property type="evidence" value="ECO:0007669"/>
    <property type="project" value="TreeGrafter"/>
</dbReference>
<protein>
    <submittedName>
        <fullName evidence="6">Ion transport domain-containing protein</fullName>
    </submittedName>
</protein>
<dbReference type="PANTHER" id="PTHR10117:SF50">
    <property type="entry name" value="ANK_REP_REGION DOMAIN-CONTAINING PROTEIN"/>
    <property type="match status" value="1"/>
</dbReference>
<dbReference type="PRINTS" id="PR01097">
    <property type="entry name" value="TRNSRECEPTRP"/>
</dbReference>
<evidence type="ECO:0000256" key="3">
    <source>
        <dbReference type="ARBA" id="ARBA00023303"/>
    </source>
</evidence>
<evidence type="ECO:0000313" key="6">
    <source>
        <dbReference type="WBParaSite" id="sdigi.contig145.g5205.t1"/>
    </source>
</evidence>